<dbReference type="Proteomes" id="UP000366051">
    <property type="component" value="Chromosome"/>
</dbReference>
<dbReference type="InterPro" id="IPR001537">
    <property type="entry name" value="SpoU_MeTrfase"/>
</dbReference>
<reference evidence="7" key="1">
    <citation type="submission" date="2019-11" db="EMBL/GenBank/DDBJ databases">
        <title>Genome sequence of Heliorestis convoluta strain HH, an alkaliphilic and minimalistic phototrophic bacterium from a soda lake in Egypt.</title>
        <authorList>
            <person name="Dewey E.D."/>
            <person name="Stokes L.M."/>
            <person name="Burchell B.M."/>
            <person name="Shaffer K.N."/>
            <person name="Huntington A.M."/>
            <person name="Baker J.M."/>
            <person name="Nadendla S."/>
            <person name="Giglio M.G."/>
            <person name="Touchman J.W."/>
            <person name="Blankenship R.E."/>
            <person name="Madigan M.T."/>
            <person name="Sattley W.M."/>
        </authorList>
    </citation>
    <scope>NUCLEOTIDE SEQUENCE [LARGE SCALE GENOMIC DNA]</scope>
    <source>
        <strain evidence="7">HH</strain>
    </source>
</reference>
<dbReference type="KEGG" id="hcv:FTV88_3129"/>
<comment type="similarity">
    <text evidence="1">Belongs to the class IV-like SAM-binding methyltransferase superfamily. RNA methyltransferase TrmH family.</text>
</comment>
<dbReference type="GO" id="GO:0032259">
    <property type="term" value="P:methylation"/>
    <property type="evidence" value="ECO:0007669"/>
    <property type="project" value="UniProtKB-KW"/>
</dbReference>
<evidence type="ECO:0000256" key="3">
    <source>
        <dbReference type="ARBA" id="ARBA00022679"/>
    </source>
</evidence>
<dbReference type="SMART" id="SM00967">
    <property type="entry name" value="SpoU_sub_bind"/>
    <property type="match status" value="1"/>
</dbReference>
<keyword evidence="2 6" id="KW-0489">Methyltransferase</keyword>
<evidence type="ECO:0000256" key="4">
    <source>
        <dbReference type="SAM" id="MobiDB-lite"/>
    </source>
</evidence>
<dbReference type="AlphaFoldDB" id="A0A5Q2N1F3"/>
<dbReference type="GO" id="GO:0006396">
    <property type="term" value="P:RNA processing"/>
    <property type="evidence" value="ECO:0007669"/>
    <property type="project" value="InterPro"/>
</dbReference>
<dbReference type="GO" id="GO:0005829">
    <property type="term" value="C:cytosol"/>
    <property type="evidence" value="ECO:0007669"/>
    <property type="project" value="TreeGrafter"/>
</dbReference>
<dbReference type="RefSeq" id="WP_243137182.1">
    <property type="nucleotide sequence ID" value="NZ_CP045875.1"/>
</dbReference>
<gene>
    <name evidence="6" type="ORF">FTV88_3129</name>
</gene>
<dbReference type="Pfam" id="PF00588">
    <property type="entry name" value="SpoU_methylase"/>
    <property type="match status" value="1"/>
</dbReference>
<dbReference type="InterPro" id="IPR004441">
    <property type="entry name" value="rRNA_MeTrfase_TrmH"/>
</dbReference>
<dbReference type="CDD" id="cd18103">
    <property type="entry name" value="SpoU-like_RlmB"/>
    <property type="match status" value="1"/>
</dbReference>
<proteinExistence type="inferred from homology"/>
<sequence length="287" mass="31234">MMKGKKRSTNSPRSPRLSQSSKQEQEQREDLLVGRQPVLEALKGNRSINKLIIAKGAREGSIREIVALAKEQSIPIIEVDRNALDIQADTRNHQGVMAYVASISYVDISEILDQARAKGEAPFVLILDGLEDPHNVGALLRTAECAGVHGVILPKRRGVGITSTVAKAAAGATEHMLIARVTNLVMAVEELKKEGLWMIGSVVEGEKPYYQQDFSGPLGLIVGSEGKGISRLLQSKCDFLVTIPMNGKVQSLNASVAGALLMYERMRIHQGSQALQSELTDARHSHR</sequence>
<dbReference type="Gene3D" id="3.30.1330.30">
    <property type="match status" value="1"/>
</dbReference>
<name>A0A5Q2N1F3_9FIRM</name>
<keyword evidence="3 6" id="KW-0808">Transferase</keyword>
<dbReference type="InterPro" id="IPR029064">
    <property type="entry name" value="Ribosomal_eL30-like_sf"/>
</dbReference>
<accession>A0A5Q2N1F3</accession>
<organism evidence="6 7">
    <name type="scientific">Heliorestis convoluta</name>
    <dbReference type="NCBI Taxonomy" id="356322"/>
    <lineage>
        <taxon>Bacteria</taxon>
        <taxon>Bacillati</taxon>
        <taxon>Bacillota</taxon>
        <taxon>Clostridia</taxon>
        <taxon>Eubacteriales</taxon>
        <taxon>Heliobacteriaceae</taxon>
        <taxon>Heliorestis</taxon>
    </lineage>
</organism>
<dbReference type="NCBIfam" id="TIGR00186">
    <property type="entry name" value="rRNA_methyl_3"/>
    <property type="match status" value="1"/>
</dbReference>
<dbReference type="PANTHER" id="PTHR46429:SF1">
    <property type="entry name" value="23S RRNA (GUANOSINE-2'-O-)-METHYLTRANSFERASE RLMB"/>
    <property type="match status" value="1"/>
</dbReference>
<keyword evidence="7" id="KW-1185">Reference proteome</keyword>
<dbReference type="SUPFAM" id="SSF55315">
    <property type="entry name" value="L30e-like"/>
    <property type="match status" value="1"/>
</dbReference>
<evidence type="ECO:0000313" key="7">
    <source>
        <dbReference type="Proteomes" id="UP000366051"/>
    </source>
</evidence>
<feature type="region of interest" description="Disordered" evidence="4">
    <location>
        <begin position="1"/>
        <end position="30"/>
    </location>
</feature>
<dbReference type="GO" id="GO:0003723">
    <property type="term" value="F:RNA binding"/>
    <property type="evidence" value="ECO:0007669"/>
    <property type="project" value="InterPro"/>
</dbReference>
<protein>
    <submittedName>
        <fullName evidence="6">23S rRNA (Guanosine(2251)-2'-O)-methyltransferase</fullName>
        <ecNumber evidence="6">2.1.1.185</ecNumber>
    </submittedName>
</protein>
<evidence type="ECO:0000313" key="6">
    <source>
        <dbReference type="EMBL" id="QGG49204.1"/>
    </source>
</evidence>
<dbReference type="Gene3D" id="3.40.1280.10">
    <property type="match status" value="1"/>
</dbReference>
<feature type="domain" description="RNA 2-O ribose methyltransferase substrate binding" evidence="5">
    <location>
        <begin position="31"/>
        <end position="106"/>
    </location>
</feature>
<dbReference type="InterPro" id="IPR029026">
    <property type="entry name" value="tRNA_m1G_MTases_N"/>
</dbReference>
<evidence type="ECO:0000259" key="5">
    <source>
        <dbReference type="SMART" id="SM00967"/>
    </source>
</evidence>
<evidence type="ECO:0000256" key="1">
    <source>
        <dbReference type="ARBA" id="ARBA00007228"/>
    </source>
</evidence>
<dbReference type="FunFam" id="3.40.1280.10:FF:000008">
    <property type="entry name" value="Group 3 RNA methyltransferase TrmH"/>
    <property type="match status" value="1"/>
</dbReference>
<evidence type="ECO:0000256" key="2">
    <source>
        <dbReference type="ARBA" id="ARBA00022603"/>
    </source>
</evidence>
<dbReference type="EMBL" id="CP045875">
    <property type="protein sequence ID" value="QGG49204.1"/>
    <property type="molecule type" value="Genomic_DNA"/>
</dbReference>
<dbReference type="GO" id="GO:0008173">
    <property type="term" value="F:RNA methyltransferase activity"/>
    <property type="evidence" value="ECO:0007669"/>
    <property type="project" value="InterPro"/>
</dbReference>
<dbReference type="EC" id="2.1.1.185" evidence="6"/>
<dbReference type="InterPro" id="IPR029028">
    <property type="entry name" value="Alpha/beta_knot_MTases"/>
</dbReference>
<dbReference type="PANTHER" id="PTHR46429">
    <property type="entry name" value="23S RRNA (GUANOSINE-2'-O-)-METHYLTRANSFERASE RLMB"/>
    <property type="match status" value="1"/>
</dbReference>
<dbReference type="Pfam" id="PF08032">
    <property type="entry name" value="SpoU_sub_bind"/>
    <property type="match status" value="1"/>
</dbReference>
<dbReference type="InterPro" id="IPR013123">
    <property type="entry name" value="SpoU_subst-bd"/>
</dbReference>
<dbReference type="SUPFAM" id="SSF75217">
    <property type="entry name" value="alpha/beta knot"/>
    <property type="match status" value="1"/>
</dbReference>